<reference evidence="2 3" key="1">
    <citation type="submission" date="2014-12" db="EMBL/GenBank/DDBJ databases">
        <title>Comparative genomics of the lactic acid bacteria isolated from the honey bee gut.</title>
        <authorList>
            <person name="Ellegaard K.M."/>
            <person name="Tamarit D."/>
            <person name="Javelind E."/>
            <person name="Olofsson T."/>
            <person name="Andersson S.G."/>
            <person name="Vasquez A."/>
        </authorList>
    </citation>
    <scope>NUCLEOTIDE SEQUENCE [LARGE SCALE GENOMIC DNA]</scope>
    <source>
        <strain evidence="2 3">Hon2</strain>
    </source>
</reference>
<keyword evidence="1" id="KW-0472">Membrane</keyword>
<keyword evidence="1" id="KW-0812">Transmembrane</keyword>
<dbReference type="InterPro" id="IPR038750">
    <property type="entry name" value="YczE/YyaS-like"/>
</dbReference>
<feature type="transmembrane region" description="Helical" evidence="1">
    <location>
        <begin position="16"/>
        <end position="34"/>
    </location>
</feature>
<organism evidence="2 3">
    <name type="scientific">Bombilactobacillus mellis</name>
    <dbReference type="NCBI Taxonomy" id="1218508"/>
    <lineage>
        <taxon>Bacteria</taxon>
        <taxon>Bacillati</taxon>
        <taxon>Bacillota</taxon>
        <taxon>Bacilli</taxon>
        <taxon>Lactobacillales</taxon>
        <taxon>Lactobacillaceae</taxon>
        <taxon>Bombilactobacillus</taxon>
    </lineage>
</organism>
<dbReference type="EMBL" id="JXBZ01000002">
    <property type="protein sequence ID" value="KJY51219.1"/>
    <property type="molecule type" value="Genomic_DNA"/>
</dbReference>
<evidence type="ECO:0000256" key="1">
    <source>
        <dbReference type="SAM" id="Phobius"/>
    </source>
</evidence>
<evidence type="ECO:0000313" key="2">
    <source>
        <dbReference type="EMBL" id="KJY51219.1"/>
    </source>
</evidence>
<gene>
    <name evidence="2" type="ORF">JG29_02670</name>
</gene>
<feature type="transmembrane region" description="Helical" evidence="1">
    <location>
        <begin position="54"/>
        <end position="77"/>
    </location>
</feature>
<protein>
    <submittedName>
        <fullName evidence="2">Integral membrane protein</fullName>
    </submittedName>
</protein>
<sequence length="233" mass="26202">MIVENGQKRRLTVPELLFYLILSIILNSFANGLAVASNLGSAVWTSSAVNLHSILPGSLGTILFVYAIIVQLVNLLIRQHLDVRAVSANLLFAFLFSYLVQFWTHILVILTIPHFNIIIRLLLNILSICGISIATSIYQRLDVMLHPNDEFSYLIRFKFVHGSAAWAQCLSYLIPVAIIIICLFKTHRLLAVNIGTFFALFFQGSIIGWADLHVFSKLKHRLFLKAKTPTSSH</sequence>
<feature type="transmembrane region" description="Helical" evidence="1">
    <location>
        <begin position="89"/>
        <end position="112"/>
    </location>
</feature>
<evidence type="ECO:0000313" key="3">
    <source>
        <dbReference type="Proteomes" id="UP000033695"/>
    </source>
</evidence>
<dbReference type="PATRIC" id="fig|1218508.4.peg.275"/>
<feature type="transmembrane region" description="Helical" evidence="1">
    <location>
        <begin position="159"/>
        <end position="184"/>
    </location>
</feature>
<dbReference type="Pfam" id="PF19700">
    <property type="entry name" value="DUF6198"/>
    <property type="match status" value="1"/>
</dbReference>
<comment type="caution">
    <text evidence="2">The sequence shown here is derived from an EMBL/GenBank/DDBJ whole genome shotgun (WGS) entry which is preliminary data.</text>
</comment>
<feature type="transmembrane region" description="Helical" evidence="1">
    <location>
        <begin position="190"/>
        <end position="212"/>
    </location>
</feature>
<keyword evidence="1" id="KW-1133">Transmembrane helix</keyword>
<accession>A0A0F4KZ39</accession>
<dbReference type="HOGENOM" id="CLU_110210_0_0_9"/>
<dbReference type="RefSeq" id="WP_045922167.1">
    <property type="nucleotide sequence ID" value="NZ_JBHTHW010000004.1"/>
</dbReference>
<dbReference type="Proteomes" id="UP000033695">
    <property type="component" value="Unassembled WGS sequence"/>
</dbReference>
<dbReference type="AlphaFoldDB" id="A0A0F4KZ39"/>
<dbReference type="STRING" id="1218508.JG29_02670"/>
<feature type="transmembrane region" description="Helical" evidence="1">
    <location>
        <begin position="118"/>
        <end position="138"/>
    </location>
</feature>
<name>A0A0F4KZ39_9LACO</name>
<keyword evidence="3" id="KW-1185">Reference proteome</keyword>
<proteinExistence type="predicted"/>